<name>A0A080ZNH5_PHYNI</name>
<protein>
    <submittedName>
        <fullName evidence="1">Uncharacterized protein</fullName>
    </submittedName>
</protein>
<gene>
    <name evidence="1" type="ORF">F444_14960</name>
</gene>
<dbReference type="EMBL" id="ANJA01002752">
    <property type="protein sequence ID" value="ETO68186.1"/>
    <property type="molecule type" value="Genomic_DNA"/>
</dbReference>
<comment type="caution">
    <text evidence="1">The sequence shown here is derived from an EMBL/GenBank/DDBJ whole genome shotgun (WGS) entry which is preliminary data.</text>
</comment>
<reference evidence="1 2" key="1">
    <citation type="submission" date="2013-11" db="EMBL/GenBank/DDBJ databases">
        <title>The Genome Sequence of Phytophthora parasitica P1976.</title>
        <authorList>
            <consortium name="The Broad Institute Genomics Platform"/>
            <person name="Russ C."/>
            <person name="Tyler B."/>
            <person name="Panabieres F."/>
            <person name="Shan W."/>
            <person name="Tripathy S."/>
            <person name="Grunwald N."/>
            <person name="Machado M."/>
            <person name="Johnson C.S."/>
            <person name="Walker B."/>
            <person name="Young S."/>
            <person name="Zeng Q."/>
            <person name="Gargeya S."/>
            <person name="Fitzgerald M."/>
            <person name="Haas B."/>
            <person name="Abouelleil A."/>
            <person name="Allen A.W."/>
            <person name="Alvarado L."/>
            <person name="Arachchi H.M."/>
            <person name="Berlin A.M."/>
            <person name="Chapman S.B."/>
            <person name="Gainer-Dewar J."/>
            <person name="Goldberg J."/>
            <person name="Griggs A."/>
            <person name="Gujja S."/>
            <person name="Hansen M."/>
            <person name="Howarth C."/>
            <person name="Imamovic A."/>
            <person name="Ireland A."/>
            <person name="Larimer J."/>
            <person name="McCowan C."/>
            <person name="Murphy C."/>
            <person name="Pearson M."/>
            <person name="Poon T.W."/>
            <person name="Priest M."/>
            <person name="Roberts A."/>
            <person name="Saif S."/>
            <person name="Shea T."/>
            <person name="Sisk P."/>
            <person name="Sykes S."/>
            <person name="Wortman J."/>
            <person name="Nusbaum C."/>
            <person name="Birren B."/>
        </authorList>
    </citation>
    <scope>NUCLEOTIDE SEQUENCE [LARGE SCALE GENOMIC DNA]</scope>
    <source>
        <strain evidence="1 2">P1976</strain>
    </source>
</reference>
<dbReference type="Proteomes" id="UP000028582">
    <property type="component" value="Unassembled WGS sequence"/>
</dbReference>
<accession>A0A080ZNH5</accession>
<organism evidence="1 2">
    <name type="scientific">Phytophthora nicotianae P1976</name>
    <dbReference type="NCBI Taxonomy" id="1317066"/>
    <lineage>
        <taxon>Eukaryota</taxon>
        <taxon>Sar</taxon>
        <taxon>Stramenopiles</taxon>
        <taxon>Oomycota</taxon>
        <taxon>Peronosporomycetes</taxon>
        <taxon>Peronosporales</taxon>
        <taxon>Peronosporaceae</taxon>
        <taxon>Phytophthora</taxon>
    </lineage>
</organism>
<proteinExistence type="predicted"/>
<sequence>MIVETVRALSTKTDGTPLLTSKAPKSYTAASSAIFLAPKPVQGNESASQ</sequence>
<dbReference type="AlphaFoldDB" id="A0A080ZNH5"/>
<evidence type="ECO:0000313" key="1">
    <source>
        <dbReference type="EMBL" id="ETO68186.1"/>
    </source>
</evidence>
<evidence type="ECO:0000313" key="2">
    <source>
        <dbReference type="Proteomes" id="UP000028582"/>
    </source>
</evidence>